<evidence type="ECO:0000256" key="6">
    <source>
        <dbReference type="ARBA" id="ARBA00022840"/>
    </source>
</evidence>
<organism evidence="12 13">
    <name type="scientific">Desulfomicrobium orale DSM 12838</name>
    <dbReference type="NCBI Taxonomy" id="888061"/>
    <lineage>
        <taxon>Bacteria</taxon>
        <taxon>Pseudomonadati</taxon>
        <taxon>Thermodesulfobacteriota</taxon>
        <taxon>Desulfovibrionia</taxon>
        <taxon>Desulfovibrionales</taxon>
        <taxon>Desulfomicrobiaceae</taxon>
        <taxon>Desulfomicrobium</taxon>
    </lineage>
</organism>
<dbReference type="InterPro" id="IPR003593">
    <property type="entry name" value="AAA+_ATPase"/>
</dbReference>
<keyword evidence="8 9" id="KW-0472">Membrane</keyword>
<keyword evidence="2" id="KW-0813">Transport</keyword>
<dbReference type="InterPro" id="IPR017871">
    <property type="entry name" value="ABC_transporter-like_CS"/>
</dbReference>
<accession>A0A0X8JSA9</accession>
<sequence>MSPVWPGIVLAMSMAATGVILALGAVACLAGTLSGLLRSGGQPWFWFAAAVILTVGSFFLRIHAFKISHLAAFDLEVILRKGMTSRLGGVPLGYLLQQGTGALTKVVQDDVRNLHAFVADSTPLVGRSLAMPAATLILALAIDWRLALAALAVLILGAAALSIAMRGSGELQRRYDAEQERIAGTVIEFVQAMPVVRTFDDGASSFGRYQSALEGFKKVLSEWLQISGTSAKLGLVLLGPLPTLLVLALTGFLLFRHGLTSLPSWTALLLLGTGLSESLMPLMWLHHLIRKANASALRIQKLQAEPVQPLSAAPRTPRNASVTFENVSFAYEGRDGDALQDVSFHVPPGTVTALVGPSGAGKTTVARLIPRFWDVKSGSVRVGDVDVRDLAPEALMNHVSFVFQDTFLFKDTIAANIRLGRPEATDEEVREAARAAQIDAFISGLPQGYETIAGERGTRLSGGERQRVTIARAILRNCPIVVLDEATAFADPENEAAIIAALANLMRGKTVIIIAHRLATIRDVDQIVVLDQGRVAETGSHPELVQKGGVYARLWESHEQARGWTLRG</sequence>
<dbReference type="InterPro" id="IPR027417">
    <property type="entry name" value="P-loop_NTPase"/>
</dbReference>
<dbReference type="GO" id="GO:0005524">
    <property type="term" value="F:ATP binding"/>
    <property type="evidence" value="ECO:0007669"/>
    <property type="project" value="UniProtKB-KW"/>
</dbReference>
<dbReference type="PROSITE" id="PS00211">
    <property type="entry name" value="ABC_TRANSPORTER_1"/>
    <property type="match status" value="1"/>
</dbReference>
<dbReference type="Proteomes" id="UP000063964">
    <property type="component" value="Chromosome"/>
</dbReference>
<dbReference type="PROSITE" id="PS50893">
    <property type="entry name" value="ABC_TRANSPORTER_2"/>
    <property type="match status" value="1"/>
</dbReference>
<dbReference type="STRING" id="888061.AXF15_01255"/>
<proteinExistence type="predicted"/>
<keyword evidence="3" id="KW-1003">Cell membrane</keyword>
<feature type="transmembrane region" description="Helical" evidence="9">
    <location>
        <begin position="233"/>
        <end position="255"/>
    </location>
</feature>
<dbReference type="PROSITE" id="PS50929">
    <property type="entry name" value="ABC_TM1F"/>
    <property type="match status" value="1"/>
</dbReference>
<evidence type="ECO:0000256" key="1">
    <source>
        <dbReference type="ARBA" id="ARBA00004651"/>
    </source>
</evidence>
<evidence type="ECO:0000256" key="7">
    <source>
        <dbReference type="ARBA" id="ARBA00022989"/>
    </source>
</evidence>
<dbReference type="KEGG" id="doa:AXF15_01255"/>
<dbReference type="SUPFAM" id="SSF52540">
    <property type="entry name" value="P-loop containing nucleoside triphosphate hydrolases"/>
    <property type="match status" value="1"/>
</dbReference>
<dbReference type="InterPro" id="IPR003439">
    <property type="entry name" value="ABC_transporter-like_ATP-bd"/>
</dbReference>
<keyword evidence="13" id="KW-1185">Reference proteome</keyword>
<feature type="domain" description="ABC transmembrane type-1" evidence="11">
    <location>
        <begin position="9"/>
        <end position="291"/>
    </location>
</feature>
<dbReference type="Gene3D" id="3.40.50.300">
    <property type="entry name" value="P-loop containing nucleotide triphosphate hydrolases"/>
    <property type="match status" value="1"/>
</dbReference>
<dbReference type="PANTHER" id="PTHR24221">
    <property type="entry name" value="ATP-BINDING CASSETTE SUB-FAMILY B"/>
    <property type="match status" value="1"/>
</dbReference>
<dbReference type="PANTHER" id="PTHR24221:SF397">
    <property type="entry name" value="ABC TRANSPORTER, ATP-BINDING TRANSMEMBRANE PROTEIN"/>
    <property type="match status" value="1"/>
</dbReference>
<evidence type="ECO:0000259" key="10">
    <source>
        <dbReference type="PROSITE" id="PS50893"/>
    </source>
</evidence>
<dbReference type="GO" id="GO:0016887">
    <property type="term" value="F:ATP hydrolysis activity"/>
    <property type="evidence" value="ECO:0007669"/>
    <property type="project" value="InterPro"/>
</dbReference>
<evidence type="ECO:0000256" key="9">
    <source>
        <dbReference type="SAM" id="Phobius"/>
    </source>
</evidence>
<dbReference type="SMART" id="SM00382">
    <property type="entry name" value="AAA"/>
    <property type="match status" value="1"/>
</dbReference>
<evidence type="ECO:0000256" key="8">
    <source>
        <dbReference type="ARBA" id="ARBA00023136"/>
    </source>
</evidence>
<dbReference type="AlphaFoldDB" id="A0A0X8JSA9"/>
<evidence type="ECO:0000256" key="4">
    <source>
        <dbReference type="ARBA" id="ARBA00022692"/>
    </source>
</evidence>
<dbReference type="GO" id="GO:0140359">
    <property type="term" value="F:ABC-type transporter activity"/>
    <property type="evidence" value="ECO:0007669"/>
    <property type="project" value="InterPro"/>
</dbReference>
<dbReference type="SUPFAM" id="SSF90123">
    <property type="entry name" value="ABC transporter transmembrane region"/>
    <property type="match status" value="1"/>
</dbReference>
<keyword evidence="7 9" id="KW-1133">Transmembrane helix</keyword>
<feature type="transmembrane region" description="Helical" evidence="9">
    <location>
        <begin position="7"/>
        <end position="32"/>
    </location>
</feature>
<feature type="transmembrane region" description="Helical" evidence="9">
    <location>
        <begin position="148"/>
        <end position="165"/>
    </location>
</feature>
<evidence type="ECO:0000256" key="3">
    <source>
        <dbReference type="ARBA" id="ARBA00022475"/>
    </source>
</evidence>
<evidence type="ECO:0000313" key="12">
    <source>
        <dbReference type="EMBL" id="AMD93956.1"/>
    </source>
</evidence>
<dbReference type="GO" id="GO:0005886">
    <property type="term" value="C:plasma membrane"/>
    <property type="evidence" value="ECO:0007669"/>
    <property type="project" value="UniProtKB-SubCell"/>
</dbReference>
<keyword evidence="4 9" id="KW-0812">Transmembrane</keyword>
<dbReference type="Pfam" id="PF00005">
    <property type="entry name" value="ABC_tran"/>
    <property type="match status" value="1"/>
</dbReference>
<name>A0A0X8JSA9_9BACT</name>
<evidence type="ECO:0000256" key="5">
    <source>
        <dbReference type="ARBA" id="ARBA00022741"/>
    </source>
</evidence>
<protein>
    <submittedName>
        <fullName evidence="12">ABC transporter ATP-binding protein</fullName>
    </submittedName>
</protein>
<dbReference type="GO" id="GO:0034040">
    <property type="term" value="F:ATPase-coupled lipid transmembrane transporter activity"/>
    <property type="evidence" value="ECO:0007669"/>
    <property type="project" value="TreeGrafter"/>
</dbReference>
<gene>
    <name evidence="12" type="ORF">AXF15_01255</name>
</gene>
<evidence type="ECO:0000256" key="2">
    <source>
        <dbReference type="ARBA" id="ARBA00022448"/>
    </source>
</evidence>
<evidence type="ECO:0000313" key="13">
    <source>
        <dbReference type="Proteomes" id="UP000063964"/>
    </source>
</evidence>
<dbReference type="InterPro" id="IPR036640">
    <property type="entry name" value="ABC1_TM_sf"/>
</dbReference>
<feature type="domain" description="ABC transporter" evidence="10">
    <location>
        <begin position="322"/>
        <end position="557"/>
    </location>
</feature>
<comment type="subcellular location">
    <subcellularLocation>
        <location evidence="1">Cell membrane</location>
        <topology evidence="1">Multi-pass membrane protein</topology>
    </subcellularLocation>
</comment>
<dbReference type="EMBL" id="CP014230">
    <property type="protein sequence ID" value="AMD93956.1"/>
    <property type="molecule type" value="Genomic_DNA"/>
</dbReference>
<feature type="transmembrane region" description="Helical" evidence="9">
    <location>
        <begin position="44"/>
        <end position="62"/>
    </location>
</feature>
<evidence type="ECO:0000259" key="11">
    <source>
        <dbReference type="PROSITE" id="PS50929"/>
    </source>
</evidence>
<dbReference type="InterPro" id="IPR011527">
    <property type="entry name" value="ABC1_TM_dom"/>
</dbReference>
<keyword evidence="6 12" id="KW-0067">ATP-binding</keyword>
<keyword evidence="5" id="KW-0547">Nucleotide-binding</keyword>
<dbReference type="FunFam" id="3.40.50.300:FF:000221">
    <property type="entry name" value="Multidrug ABC transporter ATP-binding protein"/>
    <property type="match status" value="1"/>
</dbReference>
<reference evidence="13" key="1">
    <citation type="submission" date="2016-02" db="EMBL/GenBank/DDBJ databases">
        <authorList>
            <person name="Holder M.E."/>
            <person name="Ajami N.J."/>
            <person name="Petrosino J.F."/>
        </authorList>
    </citation>
    <scope>NUCLEOTIDE SEQUENCE [LARGE SCALE GENOMIC DNA]</scope>
    <source>
        <strain evidence="13">DSM 12838</strain>
    </source>
</reference>
<dbReference type="Pfam" id="PF00664">
    <property type="entry name" value="ABC_membrane"/>
    <property type="match status" value="1"/>
</dbReference>
<dbReference type="Gene3D" id="1.20.1560.10">
    <property type="entry name" value="ABC transporter type 1, transmembrane domain"/>
    <property type="match status" value="1"/>
</dbReference>
<dbReference type="InterPro" id="IPR039421">
    <property type="entry name" value="Type_1_exporter"/>
</dbReference>